<organism evidence="1 2">
    <name type="scientific">Nepenthes gracilis</name>
    <name type="common">Slender pitcher plant</name>
    <dbReference type="NCBI Taxonomy" id="150966"/>
    <lineage>
        <taxon>Eukaryota</taxon>
        <taxon>Viridiplantae</taxon>
        <taxon>Streptophyta</taxon>
        <taxon>Embryophyta</taxon>
        <taxon>Tracheophyta</taxon>
        <taxon>Spermatophyta</taxon>
        <taxon>Magnoliopsida</taxon>
        <taxon>eudicotyledons</taxon>
        <taxon>Gunneridae</taxon>
        <taxon>Pentapetalae</taxon>
        <taxon>Caryophyllales</taxon>
        <taxon>Nepenthaceae</taxon>
        <taxon>Nepenthes</taxon>
    </lineage>
</organism>
<evidence type="ECO:0000313" key="2">
    <source>
        <dbReference type="Proteomes" id="UP001279734"/>
    </source>
</evidence>
<evidence type="ECO:0000313" key="1">
    <source>
        <dbReference type="EMBL" id="GMH21444.1"/>
    </source>
</evidence>
<reference evidence="1" key="1">
    <citation type="submission" date="2023-05" db="EMBL/GenBank/DDBJ databases">
        <title>Nepenthes gracilis genome sequencing.</title>
        <authorList>
            <person name="Fukushima K."/>
        </authorList>
    </citation>
    <scope>NUCLEOTIDE SEQUENCE</scope>
    <source>
        <strain evidence="1">SING2019-196</strain>
    </source>
</reference>
<dbReference type="Proteomes" id="UP001279734">
    <property type="component" value="Unassembled WGS sequence"/>
</dbReference>
<keyword evidence="2" id="KW-1185">Reference proteome</keyword>
<dbReference type="EMBL" id="BSYO01000023">
    <property type="protein sequence ID" value="GMH21444.1"/>
    <property type="molecule type" value="Genomic_DNA"/>
</dbReference>
<proteinExistence type="predicted"/>
<comment type="caution">
    <text evidence="1">The sequence shown here is derived from an EMBL/GenBank/DDBJ whole genome shotgun (WGS) entry which is preliminary data.</text>
</comment>
<protein>
    <submittedName>
        <fullName evidence="1">Uncharacterized protein</fullName>
    </submittedName>
</protein>
<name>A0AAD3T2J7_NEPGR</name>
<accession>A0AAD3T2J7</accession>
<sequence length="88" mass="10277">MHSDSKKKRSLRLNISLPQPRAQECYLVNSLTKDVPNSNDPFDPDLRCERRFEKYVCRFCGSSMIHCHCYHVVSCLRLCKQLLQSKSS</sequence>
<dbReference type="AlphaFoldDB" id="A0AAD3T2J7"/>
<gene>
    <name evidence="1" type="ORF">Nepgr_023286</name>
</gene>